<reference evidence="5 6" key="1">
    <citation type="journal article" date="2018" name="Plant J.">
        <title>Genome sequences of Chlorella sorokiniana UTEX 1602 and Micractinium conductrix SAG 241.80: implications to maltose excretion by a green alga.</title>
        <authorList>
            <person name="Arriola M.B."/>
            <person name="Velmurugan N."/>
            <person name="Zhang Y."/>
            <person name="Plunkett M.H."/>
            <person name="Hondzo H."/>
            <person name="Barney B.M."/>
        </authorList>
    </citation>
    <scope>NUCLEOTIDE SEQUENCE [LARGE SCALE GENOMIC DNA]</scope>
    <source>
        <strain evidence="6">UTEX 1602</strain>
    </source>
</reference>
<dbReference type="SUPFAM" id="SSF52166">
    <property type="entry name" value="Ribosomal protein L4"/>
    <property type="match status" value="2"/>
</dbReference>
<dbReference type="InterPro" id="IPR013000">
    <property type="entry name" value="Ribosomal_uL4_euk/arc_CS"/>
</dbReference>
<evidence type="ECO:0000256" key="1">
    <source>
        <dbReference type="ARBA" id="ARBA00010528"/>
    </source>
</evidence>
<keyword evidence="3" id="KW-0687">Ribonucleoprotein</keyword>
<dbReference type="Proteomes" id="UP000239899">
    <property type="component" value="Unassembled WGS sequence"/>
</dbReference>
<name>A0A2P6TGQ3_CHLSO</name>
<comment type="similarity">
    <text evidence="1">Belongs to the universal ribosomal protein uL4 family.</text>
</comment>
<keyword evidence="2" id="KW-0689">Ribosomal protein</keyword>
<dbReference type="PANTHER" id="PTHR19431">
    <property type="entry name" value="60S RIBOSOMAL PROTEIN L4"/>
    <property type="match status" value="1"/>
</dbReference>
<evidence type="ECO:0000313" key="6">
    <source>
        <dbReference type="Proteomes" id="UP000239899"/>
    </source>
</evidence>
<dbReference type="GO" id="GO:0005840">
    <property type="term" value="C:ribosome"/>
    <property type="evidence" value="ECO:0007669"/>
    <property type="project" value="UniProtKB-KW"/>
</dbReference>
<dbReference type="GO" id="GO:0003735">
    <property type="term" value="F:structural constituent of ribosome"/>
    <property type="evidence" value="ECO:0007669"/>
    <property type="project" value="InterPro"/>
</dbReference>
<accession>A0A2P6TGQ3</accession>
<keyword evidence="6" id="KW-1185">Reference proteome</keyword>
<proteinExistence type="inferred from homology"/>
<dbReference type="Gene3D" id="3.40.1370.10">
    <property type="match status" value="2"/>
</dbReference>
<dbReference type="GO" id="GO:0006412">
    <property type="term" value="P:translation"/>
    <property type="evidence" value="ECO:0007669"/>
    <property type="project" value="InterPro"/>
</dbReference>
<dbReference type="GO" id="GO:1990904">
    <property type="term" value="C:ribonucleoprotein complex"/>
    <property type="evidence" value="ECO:0007669"/>
    <property type="project" value="UniProtKB-KW"/>
</dbReference>
<gene>
    <name evidence="5" type="ORF">C2E21_7919</name>
</gene>
<dbReference type="InterPro" id="IPR023574">
    <property type="entry name" value="Ribosomal_uL4_dom_sf"/>
</dbReference>
<evidence type="ECO:0000256" key="3">
    <source>
        <dbReference type="ARBA" id="ARBA00023274"/>
    </source>
</evidence>
<dbReference type="Pfam" id="PF14374">
    <property type="entry name" value="Ribos_L4_asso_C"/>
    <property type="match status" value="1"/>
</dbReference>
<evidence type="ECO:0000313" key="5">
    <source>
        <dbReference type="EMBL" id="PRW33308.1"/>
    </source>
</evidence>
<dbReference type="Pfam" id="PF00573">
    <property type="entry name" value="Ribosomal_L4"/>
    <property type="match status" value="1"/>
</dbReference>
<dbReference type="PROSITE" id="PS00939">
    <property type="entry name" value="RIBOSOMAL_L1E"/>
    <property type="match status" value="1"/>
</dbReference>
<dbReference type="AlphaFoldDB" id="A0A2P6TGQ3"/>
<dbReference type="OrthoDB" id="10259785at2759"/>
<dbReference type="InterPro" id="IPR025755">
    <property type="entry name" value="Ribos_uL4_C_dom"/>
</dbReference>
<evidence type="ECO:0000256" key="2">
    <source>
        <dbReference type="ARBA" id="ARBA00022980"/>
    </source>
</evidence>
<dbReference type="InterPro" id="IPR002136">
    <property type="entry name" value="Ribosomal_uL4"/>
</dbReference>
<sequence>MAAARPLVSVIGAEGAAAEQVALPAVFVAPIRSDIVQTVHTHMAKNARQAYAVSAKAGHQTAAESWGTGRAVSRIPRVPGGGTHRAGQGAFGNMCRGGHMYAPTKVWRRWHRKINVNQKRYAVVSAIAASALPALVMARGHKIEAVPEVPLVVSDAAESITKTKQAVDIICFTCTDCSLGCCCCAPPPTAESITKTKQAVELLKKVGALADVEKAKASKNLRRGKGKMRNRRYVQRKGPLVVYGNDAGISKAFRNLPGVEVASVDRLNLLQLAPGGHLGRFCIWTKSAVEKLDKIFGTTETASEQKKGYKLPRHIMANGDLARLINSDEIQSVVKPQKTGTARAALKKNPLRNLGALLKLNPYAKVARRAELLAAQKGAKAAKVEAARKAKAAARPAVKKVSKAFYSTMITDSDYVGEDYEVFSSWLGTTQ</sequence>
<protein>
    <submittedName>
        <fullName evidence="5">60S ribosomal L4 isoform A</fullName>
    </submittedName>
</protein>
<feature type="domain" description="Large ribosomal subunit protein uL4 C-terminal" evidence="4">
    <location>
        <begin position="307"/>
        <end position="380"/>
    </location>
</feature>
<evidence type="ECO:0000259" key="4">
    <source>
        <dbReference type="Pfam" id="PF14374"/>
    </source>
</evidence>
<dbReference type="STRING" id="3076.A0A2P6TGQ3"/>
<organism evidence="5 6">
    <name type="scientific">Chlorella sorokiniana</name>
    <name type="common">Freshwater green alga</name>
    <dbReference type="NCBI Taxonomy" id="3076"/>
    <lineage>
        <taxon>Eukaryota</taxon>
        <taxon>Viridiplantae</taxon>
        <taxon>Chlorophyta</taxon>
        <taxon>core chlorophytes</taxon>
        <taxon>Trebouxiophyceae</taxon>
        <taxon>Chlorellales</taxon>
        <taxon>Chlorellaceae</taxon>
        <taxon>Chlorella clade</taxon>
        <taxon>Chlorella</taxon>
    </lineage>
</organism>
<comment type="caution">
    <text evidence="5">The sequence shown here is derived from an EMBL/GenBank/DDBJ whole genome shotgun (WGS) entry which is preliminary data.</text>
</comment>
<dbReference type="EMBL" id="LHPG02000017">
    <property type="protein sequence ID" value="PRW33308.1"/>
    <property type="molecule type" value="Genomic_DNA"/>
</dbReference>
<dbReference type="InterPro" id="IPR045240">
    <property type="entry name" value="Ribosomal_uL4_euk/arch"/>
</dbReference>